<keyword evidence="1" id="KW-1133">Transmembrane helix</keyword>
<keyword evidence="3" id="KW-1185">Reference proteome</keyword>
<accession>A0ABW8WVP9</accession>
<sequence>MNVITPKSGLFLAGSCIAAIAAVGSIFELSSGQPDLGTQTTAIILALSIPLTGLFFVAAVKDAKANIK</sequence>
<keyword evidence="1" id="KW-0812">Transmembrane</keyword>
<dbReference type="Proteomes" id="UP001628874">
    <property type="component" value="Unassembled WGS sequence"/>
</dbReference>
<feature type="transmembrane region" description="Helical" evidence="1">
    <location>
        <begin position="40"/>
        <end position="60"/>
    </location>
</feature>
<comment type="caution">
    <text evidence="2">The sequence shown here is derived from an EMBL/GenBank/DDBJ whole genome shotgun (WGS) entry which is preliminary data.</text>
</comment>
<organism evidence="2 3">
    <name type="scientific">Scytonema tolypothrichoides VB-61278_2</name>
    <dbReference type="NCBI Taxonomy" id="3232314"/>
    <lineage>
        <taxon>Bacteria</taxon>
        <taxon>Bacillati</taxon>
        <taxon>Cyanobacteriota</taxon>
        <taxon>Cyanophyceae</taxon>
        <taxon>Nostocales</taxon>
        <taxon>Scytonemataceae</taxon>
        <taxon>Scytonema</taxon>
    </lineage>
</organism>
<evidence type="ECO:0000256" key="1">
    <source>
        <dbReference type="SAM" id="Phobius"/>
    </source>
</evidence>
<reference evidence="2 3" key="1">
    <citation type="submission" date="2024-07" db="EMBL/GenBank/DDBJ databases">
        <authorList>
            <person name="Tripathy S."/>
        </authorList>
    </citation>
    <scope>NUCLEOTIDE SEQUENCE [LARGE SCALE GENOMIC DNA]</scope>
    <source>
        <strain evidence="2 3">VB-61278_2</strain>
    </source>
</reference>
<evidence type="ECO:0008006" key="4">
    <source>
        <dbReference type="Google" id="ProtNLM"/>
    </source>
</evidence>
<proteinExistence type="predicted"/>
<gene>
    <name evidence="2" type="ORF">AB0759_31720</name>
</gene>
<evidence type="ECO:0000313" key="2">
    <source>
        <dbReference type="EMBL" id="MFL9465175.1"/>
    </source>
</evidence>
<dbReference type="RefSeq" id="WP_202048673.1">
    <property type="nucleotide sequence ID" value="NZ_JBFQGM010000015.1"/>
</dbReference>
<keyword evidence="1" id="KW-0472">Membrane</keyword>
<name>A0ABW8WVP9_9CYAN</name>
<dbReference type="EMBL" id="JBFQGM010000015">
    <property type="protein sequence ID" value="MFL9465175.1"/>
    <property type="molecule type" value="Genomic_DNA"/>
</dbReference>
<protein>
    <recommendedName>
        <fullName evidence="4">Photosystem II reaction center X protein</fullName>
    </recommendedName>
</protein>
<evidence type="ECO:0000313" key="3">
    <source>
        <dbReference type="Proteomes" id="UP001628874"/>
    </source>
</evidence>